<dbReference type="EnsemblPlants" id="HORVU.MOREX.r3.5HG0483790.1">
    <property type="protein sequence ID" value="HORVU.MOREX.r3.5HG0483790.1"/>
    <property type="gene ID" value="HORVU.MOREX.r3.5HG0483790"/>
</dbReference>
<evidence type="ECO:0000313" key="9">
    <source>
        <dbReference type="Proteomes" id="UP000011116"/>
    </source>
</evidence>
<feature type="transmembrane region" description="Helical" evidence="7">
    <location>
        <begin position="311"/>
        <end position="338"/>
    </location>
</feature>
<feature type="transmembrane region" description="Helical" evidence="7">
    <location>
        <begin position="23"/>
        <end position="49"/>
    </location>
</feature>
<dbReference type="PROSITE" id="PS00668">
    <property type="entry name" value="COMPLEX1_ND1_2"/>
    <property type="match status" value="1"/>
</dbReference>
<evidence type="ECO:0008006" key="10">
    <source>
        <dbReference type="Google" id="ProtNLM"/>
    </source>
</evidence>
<dbReference type="InterPro" id="IPR018086">
    <property type="entry name" value="NADH_UbQ_OxRdtase_su1_CS"/>
</dbReference>
<comment type="subcellular location">
    <subcellularLocation>
        <location evidence="6">Cell membrane</location>
        <topology evidence="6">Multi-pass membrane protein</topology>
    </subcellularLocation>
    <subcellularLocation>
        <location evidence="1">Membrane</location>
        <topology evidence="1">Multi-pass membrane protein</topology>
    </subcellularLocation>
</comment>
<evidence type="ECO:0000256" key="1">
    <source>
        <dbReference type="ARBA" id="ARBA00004141"/>
    </source>
</evidence>
<dbReference type="Pfam" id="PF00146">
    <property type="entry name" value="NADHdh"/>
    <property type="match status" value="1"/>
</dbReference>
<dbReference type="PANTHER" id="PTHR11432:SF3">
    <property type="entry name" value="NADH-UBIQUINONE OXIDOREDUCTASE CHAIN 1"/>
    <property type="match status" value="1"/>
</dbReference>
<name>A0A8I6XST9_HORVV</name>
<comment type="similarity">
    <text evidence="2 6">Belongs to the complex I subunit 1 family.</text>
</comment>
<evidence type="ECO:0000256" key="3">
    <source>
        <dbReference type="ARBA" id="ARBA00022692"/>
    </source>
</evidence>
<dbReference type="PANTHER" id="PTHR11432">
    <property type="entry name" value="NADH DEHYDROGENASE SUBUNIT 1"/>
    <property type="match status" value="1"/>
</dbReference>
<keyword evidence="4 7" id="KW-1133">Transmembrane helix</keyword>
<evidence type="ECO:0000256" key="2">
    <source>
        <dbReference type="ARBA" id="ARBA00010535"/>
    </source>
</evidence>
<proteinExistence type="inferred from homology"/>
<dbReference type="SMR" id="A0A8I6XST9"/>
<keyword evidence="3 6" id="KW-0812">Transmembrane</keyword>
<evidence type="ECO:0000256" key="4">
    <source>
        <dbReference type="ARBA" id="ARBA00022989"/>
    </source>
</evidence>
<dbReference type="NCBIfam" id="NF004741">
    <property type="entry name" value="PRK06076.1-2"/>
    <property type="match status" value="1"/>
</dbReference>
<evidence type="ECO:0000256" key="7">
    <source>
        <dbReference type="SAM" id="Phobius"/>
    </source>
</evidence>
<dbReference type="Proteomes" id="UP000011116">
    <property type="component" value="Chromosome 5H"/>
</dbReference>
<feature type="transmembrane region" description="Helical" evidence="7">
    <location>
        <begin position="350"/>
        <end position="368"/>
    </location>
</feature>
<dbReference type="GO" id="GO:0005886">
    <property type="term" value="C:plasma membrane"/>
    <property type="evidence" value="ECO:0007669"/>
    <property type="project" value="UniProtKB-SubCell"/>
</dbReference>
<sequence>MIIDRVEVETINSFSKLELLKEVYGLISILPILTLLLGITIEVLVIVWLEREISASIQQRIGPEYAGPLGLLQAIADGTKLLFKEDILPSRGDITLFSIGPSIAVISVLLSFLVIPLGYHFVLADLSIGVFLWIAISSIAPIGLLMAGYSSNNKYSFSGGLRAAAQSISYEIPLTFCVLAISLRLAICRNYQVVLSSDSDPDSSTVDIVEAQSKYGFFGWNIWRQPIGFLVFLISSLAECERLPFDLPEAEEELVAGYQAEYSGIKYGLFYLVSYLNLLVSSLFVTVLYLGGWNFSIPYISFFDFFQMNKAVGILEMTMGIFITLTKAYLFLFISITIRWTLPRMRMDQLLNLGWKFLLPISLGNLLLTTSSQLVSL</sequence>
<reference evidence="9" key="1">
    <citation type="journal article" date="2012" name="Nature">
        <title>A physical, genetic and functional sequence assembly of the barley genome.</title>
        <authorList>
            <consortium name="The International Barley Genome Sequencing Consortium"/>
            <person name="Mayer K.F."/>
            <person name="Waugh R."/>
            <person name="Brown J.W."/>
            <person name="Schulman A."/>
            <person name="Langridge P."/>
            <person name="Platzer M."/>
            <person name="Fincher G.B."/>
            <person name="Muehlbauer G.J."/>
            <person name="Sato K."/>
            <person name="Close T.J."/>
            <person name="Wise R.P."/>
            <person name="Stein N."/>
        </authorList>
    </citation>
    <scope>NUCLEOTIDE SEQUENCE [LARGE SCALE GENOMIC DNA]</scope>
    <source>
        <strain evidence="9">cv. Morex</strain>
    </source>
</reference>
<feature type="transmembrane region" description="Helical" evidence="7">
    <location>
        <begin position="94"/>
        <end position="122"/>
    </location>
</feature>
<accession>A0A8I6XST9</accession>
<evidence type="ECO:0000256" key="6">
    <source>
        <dbReference type="RuleBase" id="RU000471"/>
    </source>
</evidence>
<keyword evidence="6" id="KW-0520">NAD</keyword>
<dbReference type="InterPro" id="IPR001694">
    <property type="entry name" value="NADH_UbQ_OxRdtase_su1/FPO"/>
</dbReference>
<feature type="transmembrane region" description="Helical" evidence="7">
    <location>
        <begin position="269"/>
        <end position="291"/>
    </location>
</feature>
<dbReference type="PROSITE" id="PS00667">
    <property type="entry name" value="COMPLEX1_ND1_1"/>
    <property type="match status" value="1"/>
</dbReference>
<keyword evidence="5 7" id="KW-0472">Membrane</keyword>
<dbReference type="Gramene" id="HORVU.MOREX.r3.5HG0483790.1">
    <property type="protein sequence ID" value="HORVU.MOREX.r3.5HG0483790.1"/>
    <property type="gene ID" value="HORVU.MOREX.r3.5HG0483790"/>
</dbReference>
<dbReference type="GO" id="GO:0009060">
    <property type="term" value="P:aerobic respiration"/>
    <property type="evidence" value="ECO:0000318"/>
    <property type="project" value="GO_Central"/>
</dbReference>
<reference evidence="8" key="3">
    <citation type="submission" date="2022-01" db="UniProtKB">
        <authorList>
            <consortium name="EnsemblPlants"/>
        </authorList>
    </citation>
    <scope>IDENTIFICATION</scope>
    <source>
        <strain evidence="8">subsp. vulgare</strain>
    </source>
</reference>
<dbReference type="AlphaFoldDB" id="A0A8I6XST9"/>
<reference evidence="8" key="2">
    <citation type="submission" date="2020-10" db="EMBL/GenBank/DDBJ databases">
        <authorList>
            <person name="Scholz U."/>
            <person name="Mascher M."/>
            <person name="Fiebig A."/>
        </authorList>
    </citation>
    <scope>NUCLEOTIDE SEQUENCE [LARGE SCALE GENOMIC DNA]</scope>
    <source>
        <strain evidence="8">cv. Morex</strain>
    </source>
</reference>
<protein>
    <recommendedName>
        <fullName evidence="10">NADH-plastoquinone oxidoreductase subunit 1</fullName>
    </recommendedName>
</protein>
<evidence type="ECO:0000313" key="8">
    <source>
        <dbReference type="EnsemblPlants" id="HORVU.MOREX.r3.5HG0483790.1"/>
    </source>
</evidence>
<organism evidence="8 9">
    <name type="scientific">Hordeum vulgare subsp. vulgare</name>
    <name type="common">Domesticated barley</name>
    <dbReference type="NCBI Taxonomy" id="112509"/>
    <lineage>
        <taxon>Eukaryota</taxon>
        <taxon>Viridiplantae</taxon>
        <taxon>Streptophyta</taxon>
        <taxon>Embryophyta</taxon>
        <taxon>Tracheophyta</taxon>
        <taxon>Spermatophyta</taxon>
        <taxon>Magnoliopsida</taxon>
        <taxon>Liliopsida</taxon>
        <taxon>Poales</taxon>
        <taxon>Poaceae</taxon>
        <taxon>BOP clade</taxon>
        <taxon>Pooideae</taxon>
        <taxon>Triticodae</taxon>
        <taxon>Triticeae</taxon>
        <taxon>Hordeinae</taxon>
        <taxon>Hordeum</taxon>
    </lineage>
</organism>
<dbReference type="HAMAP" id="MF_01350">
    <property type="entry name" value="NDH1_NuoH"/>
    <property type="match status" value="1"/>
</dbReference>
<evidence type="ECO:0000256" key="5">
    <source>
        <dbReference type="ARBA" id="ARBA00023136"/>
    </source>
</evidence>
<keyword evidence="9" id="KW-1185">Reference proteome</keyword>
<feature type="transmembrane region" description="Helical" evidence="7">
    <location>
        <begin position="128"/>
        <end position="149"/>
    </location>
</feature>